<keyword evidence="3" id="KW-1185">Reference proteome</keyword>
<name>A0A9D4GAK4_DREPO</name>
<sequence>MTSVADKHQGFVDSCCLIDNNFAGQSTDMCSSSMTCKENVRDKKHLEHLRDKNSFSGSEKTTDFSPDLTSEVVLESDVPK</sequence>
<reference evidence="2" key="2">
    <citation type="submission" date="2020-11" db="EMBL/GenBank/DDBJ databases">
        <authorList>
            <person name="McCartney M.A."/>
            <person name="Auch B."/>
            <person name="Kono T."/>
            <person name="Mallez S."/>
            <person name="Becker A."/>
            <person name="Gohl D.M."/>
            <person name="Silverstein K.A.T."/>
            <person name="Koren S."/>
            <person name="Bechman K.B."/>
            <person name="Herman A."/>
            <person name="Abrahante J.E."/>
            <person name="Garbe J."/>
        </authorList>
    </citation>
    <scope>NUCLEOTIDE SEQUENCE</scope>
    <source>
        <strain evidence="2">Duluth1</strain>
        <tissue evidence="2">Whole animal</tissue>
    </source>
</reference>
<protein>
    <submittedName>
        <fullName evidence="2">Uncharacterized protein</fullName>
    </submittedName>
</protein>
<dbReference type="EMBL" id="JAIWYP010000006">
    <property type="protein sequence ID" value="KAH3811545.1"/>
    <property type="molecule type" value="Genomic_DNA"/>
</dbReference>
<organism evidence="2 3">
    <name type="scientific">Dreissena polymorpha</name>
    <name type="common">Zebra mussel</name>
    <name type="synonym">Mytilus polymorpha</name>
    <dbReference type="NCBI Taxonomy" id="45954"/>
    <lineage>
        <taxon>Eukaryota</taxon>
        <taxon>Metazoa</taxon>
        <taxon>Spiralia</taxon>
        <taxon>Lophotrochozoa</taxon>
        <taxon>Mollusca</taxon>
        <taxon>Bivalvia</taxon>
        <taxon>Autobranchia</taxon>
        <taxon>Heteroconchia</taxon>
        <taxon>Euheterodonta</taxon>
        <taxon>Imparidentia</taxon>
        <taxon>Neoheterodontei</taxon>
        <taxon>Myida</taxon>
        <taxon>Dreissenoidea</taxon>
        <taxon>Dreissenidae</taxon>
        <taxon>Dreissena</taxon>
    </lineage>
</organism>
<proteinExistence type="predicted"/>
<evidence type="ECO:0000313" key="3">
    <source>
        <dbReference type="Proteomes" id="UP000828390"/>
    </source>
</evidence>
<reference evidence="2" key="1">
    <citation type="journal article" date="2019" name="bioRxiv">
        <title>The Genome of the Zebra Mussel, Dreissena polymorpha: A Resource for Invasive Species Research.</title>
        <authorList>
            <person name="McCartney M.A."/>
            <person name="Auch B."/>
            <person name="Kono T."/>
            <person name="Mallez S."/>
            <person name="Zhang Y."/>
            <person name="Obille A."/>
            <person name="Becker A."/>
            <person name="Abrahante J.E."/>
            <person name="Garbe J."/>
            <person name="Badalamenti J.P."/>
            <person name="Herman A."/>
            <person name="Mangelson H."/>
            <person name="Liachko I."/>
            <person name="Sullivan S."/>
            <person name="Sone E.D."/>
            <person name="Koren S."/>
            <person name="Silverstein K.A.T."/>
            <person name="Beckman K.B."/>
            <person name="Gohl D.M."/>
        </authorList>
    </citation>
    <scope>NUCLEOTIDE SEQUENCE</scope>
    <source>
        <strain evidence="2">Duluth1</strain>
        <tissue evidence="2">Whole animal</tissue>
    </source>
</reference>
<feature type="region of interest" description="Disordered" evidence="1">
    <location>
        <begin position="48"/>
        <end position="80"/>
    </location>
</feature>
<dbReference type="AlphaFoldDB" id="A0A9D4GAK4"/>
<accession>A0A9D4GAK4</accession>
<gene>
    <name evidence="2" type="ORF">DPMN_139955</name>
</gene>
<comment type="caution">
    <text evidence="2">The sequence shown here is derived from an EMBL/GenBank/DDBJ whole genome shotgun (WGS) entry which is preliminary data.</text>
</comment>
<evidence type="ECO:0000313" key="2">
    <source>
        <dbReference type="EMBL" id="KAH3811545.1"/>
    </source>
</evidence>
<feature type="compositionally biased region" description="Polar residues" evidence="1">
    <location>
        <begin position="54"/>
        <end position="68"/>
    </location>
</feature>
<evidence type="ECO:0000256" key="1">
    <source>
        <dbReference type="SAM" id="MobiDB-lite"/>
    </source>
</evidence>
<dbReference type="Proteomes" id="UP000828390">
    <property type="component" value="Unassembled WGS sequence"/>
</dbReference>